<dbReference type="Gene3D" id="1.10.510.10">
    <property type="entry name" value="Transferase(Phosphotransferase) domain 1"/>
    <property type="match status" value="1"/>
</dbReference>
<dbReference type="SMART" id="SM00220">
    <property type="entry name" value="S_TKc"/>
    <property type="match status" value="1"/>
</dbReference>
<keyword evidence="3" id="KW-0472">Membrane</keyword>
<dbReference type="AlphaFoldDB" id="A0A453F987"/>
<evidence type="ECO:0000256" key="1">
    <source>
        <dbReference type="ARBA" id="ARBA00005926"/>
    </source>
</evidence>
<dbReference type="InterPro" id="IPR050235">
    <property type="entry name" value="CK1_Ser-Thr_kinase"/>
</dbReference>
<reference evidence="6" key="1">
    <citation type="journal article" date="2014" name="Science">
        <title>Ancient hybridizations among the ancestral genomes of bread wheat.</title>
        <authorList>
            <consortium name="International Wheat Genome Sequencing Consortium,"/>
            <person name="Marcussen T."/>
            <person name="Sandve S.R."/>
            <person name="Heier L."/>
            <person name="Spannagl M."/>
            <person name="Pfeifer M."/>
            <person name="Jakobsen K.S."/>
            <person name="Wulff B.B."/>
            <person name="Steuernagel B."/>
            <person name="Mayer K.F."/>
            <person name="Olsen O.A."/>
        </authorList>
    </citation>
    <scope>NUCLEOTIDE SEQUENCE [LARGE SCALE GENOMIC DNA]</scope>
    <source>
        <strain evidence="6">cv. AL8/78</strain>
    </source>
</reference>
<dbReference type="EC" id="2.7.11.1" evidence="2"/>
<dbReference type="PROSITE" id="PS00108">
    <property type="entry name" value="PROTEIN_KINASE_ST"/>
    <property type="match status" value="1"/>
</dbReference>
<keyword evidence="3" id="KW-0812">Transmembrane</keyword>
<dbReference type="PROSITE" id="PS50011">
    <property type="entry name" value="PROTEIN_KINASE_DOM"/>
    <property type="match status" value="1"/>
</dbReference>
<dbReference type="InterPro" id="IPR008271">
    <property type="entry name" value="Ser/Thr_kinase_AS"/>
</dbReference>
<protein>
    <recommendedName>
        <fullName evidence="2">non-specific serine/threonine protein kinase</fullName>
        <ecNumber evidence="2">2.7.11.1</ecNumber>
    </recommendedName>
</protein>
<dbReference type="CDD" id="cd14125">
    <property type="entry name" value="STKc_CK1_delta_epsilon"/>
    <property type="match status" value="1"/>
</dbReference>
<keyword evidence="6" id="KW-1185">Reference proteome</keyword>
<dbReference type="SUPFAM" id="SSF56112">
    <property type="entry name" value="Protein kinase-like (PK-like)"/>
    <property type="match status" value="1"/>
</dbReference>
<dbReference type="EnsemblPlants" id="AET3Gv20613300.3">
    <property type="protein sequence ID" value="AET3Gv20613300.3"/>
    <property type="gene ID" value="AET3Gv20613300"/>
</dbReference>
<evidence type="ECO:0000313" key="5">
    <source>
        <dbReference type="EnsemblPlants" id="AET3Gv20613300.3"/>
    </source>
</evidence>
<accession>A0A453F987</accession>
<feature type="domain" description="Protein kinase" evidence="4">
    <location>
        <begin position="1"/>
        <end position="251"/>
    </location>
</feature>
<evidence type="ECO:0000256" key="3">
    <source>
        <dbReference type="SAM" id="Phobius"/>
    </source>
</evidence>
<reference evidence="5" key="5">
    <citation type="journal article" date="2021" name="G3 (Bethesda)">
        <title>Aegilops tauschii genome assembly Aet v5.0 features greater sequence contiguity and improved annotation.</title>
        <authorList>
            <person name="Wang L."/>
            <person name="Zhu T."/>
            <person name="Rodriguez J.C."/>
            <person name="Deal K.R."/>
            <person name="Dubcovsky J."/>
            <person name="McGuire P.E."/>
            <person name="Lux T."/>
            <person name="Spannagl M."/>
            <person name="Mayer K.F.X."/>
            <person name="Baldrich P."/>
            <person name="Meyers B.C."/>
            <person name="Huo N."/>
            <person name="Gu Y.Q."/>
            <person name="Zhou H."/>
            <person name="Devos K.M."/>
            <person name="Bennetzen J.L."/>
            <person name="Unver T."/>
            <person name="Budak H."/>
            <person name="Gulick P.J."/>
            <person name="Galiba G."/>
            <person name="Kalapos B."/>
            <person name="Nelson D.R."/>
            <person name="Li P."/>
            <person name="You F.M."/>
            <person name="Luo M.C."/>
            <person name="Dvorak J."/>
        </authorList>
    </citation>
    <scope>NUCLEOTIDE SEQUENCE [LARGE SCALE GENOMIC DNA]</scope>
    <source>
        <strain evidence="5">cv. AL8/78</strain>
    </source>
</reference>
<sequence>NIQTNEEVAIKLENVKTKHPQLLYESKIYRILQGGTGIPNVRWFGVEGDYNVLVMDLLGPSLEDLFNFCSRKLSLKTVLMLADQMINRVEFVHSKSFLHRDIKPDNFLMGLGRRANQVYVIDFGLAKKYRDTSTHQHIPYRENKNLTGTARYASVNTHLGIEQSRRDDLESLGYVLMYFLRGSLPWQGLKAGTKKQKYEKISEKKVATSIEALCRGYPTEFTSYFHYCRSLRFDDKPDYSYLKRLFRDLFIREGFQFDYVFDWTILKYQQSQIASAPPRVAGHGAGPSGLTPPVLQNDSQSGAVEGRISGWSAMDRRRAPPPIASVGTSNKQKAPVGNDAPISKDPAVCTLPISLCRIGLGYCDWKIRAPDTVFQFLVQERNNVLTSQIFLVNLAFMTCSYKLVLLFAEVLPALCKCHVGLYYHSVIFVSLVFQLVVNVLFSSSRTPIIIFYFLVSGHHDS</sequence>
<feature type="transmembrane region" description="Helical" evidence="3">
    <location>
        <begin position="421"/>
        <end position="441"/>
    </location>
</feature>
<evidence type="ECO:0000313" key="6">
    <source>
        <dbReference type="Proteomes" id="UP000015105"/>
    </source>
</evidence>
<dbReference type="PANTHER" id="PTHR11909">
    <property type="entry name" value="CASEIN KINASE-RELATED"/>
    <property type="match status" value="1"/>
</dbReference>
<dbReference type="InterPro" id="IPR011009">
    <property type="entry name" value="Kinase-like_dom_sf"/>
</dbReference>
<dbReference type="GO" id="GO:0004674">
    <property type="term" value="F:protein serine/threonine kinase activity"/>
    <property type="evidence" value="ECO:0007669"/>
    <property type="project" value="UniProtKB-EC"/>
</dbReference>
<proteinExistence type="inferred from homology"/>
<reference evidence="5" key="3">
    <citation type="journal article" date="2017" name="Nature">
        <title>Genome sequence of the progenitor of the wheat D genome Aegilops tauschii.</title>
        <authorList>
            <person name="Luo M.C."/>
            <person name="Gu Y.Q."/>
            <person name="Puiu D."/>
            <person name="Wang H."/>
            <person name="Twardziok S.O."/>
            <person name="Deal K.R."/>
            <person name="Huo N."/>
            <person name="Zhu T."/>
            <person name="Wang L."/>
            <person name="Wang Y."/>
            <person name="McGuire P.E."/>
            <person name="Liu S."/>
            <person name="Long H."/>
            <person name="Ramasamy R.K."/>
            <person name="Rodriguez J.C."/>
            <person name="Van S.L."/>
            <person name="Yuan L."/>
            <person name="Wang Z."/>
            <person name="Xia Z."/>
            <person name="Xiao L."/>
            <person name="Anderson O.D."/>
            <person name="Ouyang S."/>
            <person name="Liang Y."/>
            <person name="Zimin A.V."/>
            <person name="Pertea G."/>
            <person name="Qi P."/>
            <person name="Bennetzen J.L."/>
            <person name="Dai X."/>
            <person name="Dawson M.W."/>
            <person name="Muller H.G."/>
            <person name="Kugler K."/>
            <person name="Rivarola-Duarte L."/>
            <person name="Spannagl M."/>
            <person name="Mayer K.F.X."/>
            <person name="Lu F.H."/>
            <person name="Bevan M.W."/>
            <person name="Leroy P."/>
            <person name="Li P."/>
            <person name="You F.M."/>
            <person name="Sun Q."/>
            <person name="Liu Z."/>
            <person name="Lyons E."/>
            <person name="Wicker T."/>
            <person name="Salzberg S.L."/>
            <person name="Devos K.M."/>
            <person name="Dvorak J."/>
        </authorList>
    </citation>
    <scope>NUCLEOTIDE SEQUENCE [LARGE SCALE GENOMIC DNA]</scope>
    <source>
        <strain evidence="5">cv. AL8/78</strain>
    </source>
</reference>
<reference evidence="6" key="2">
    <citation type="journal article" date="2017" name="Nat. Plants">
        <title>The Aegilops tauschii genome reveals multiple impacts of transposons.</title>
        <authorList>
            <person name="Zhao G."/>
            <person name="Zou C."/>
            <person name="Li K."/>
            <person name="Wang K."/>
            <person name="Li T."/>
            <person name="Gao L."/>
            <person name="Zhang X."/>
            <person name="Wang H."/>
            <person name="Yang Z."/>
            <person name="Liu X."/>
            <person name="Jiang W."/>
            <person name="Mao L."/>
            <person name="Kong X."/>
            <person name="Jiao Y."/>
            <person name="Jia J."/>
        </authorList>
    </citation>
    <scope>NUCLEOTIDE SEQUENCE [LARGE SCALE GENOMIC DNA]</scope>
    <source>
        <strain evidence="6">cv. AL8/78</strain>
    </source>
</reference>
<keyword evidence="3" id="KW-1133">Transmembrane helix</keyword>
<dbReference type="FunFam" id="1.10.510.10:FF:001033">
    <property type="entry name" value="Uncharacterized protein"/>
    <property type="match status" value="1"/>
</dbReference>
<dbReference type="GO" id="GO:0005524">
    <property type="term" value="F:ATP binding"/>
    <property type="evidence" value="ECO:0007669"/>
    <property type="project" value="InterPro"/>
</dbReference>
<evidence type="ECO:0000256" key="2">
    <source>
        <dbReference type="ARBA" id="ARBA00012513"/>
    </source>
</evidence>
<evidence type="ECO:0000259" key="4">
    <source>
        <dbReference type="PROSITE" id="PS50011"/>
    </source>
</evidence>
<dbReference type="Proteomes" id="UP000015105">
    <property type="component" value="Chromosome 3D"/>
</dbReference>
<reference evidence="5" key="4">
    <citation type="submission" date="2019-03" db="UniProtKB">
        <authorList>
            <consortium name="EnsemblPlants"/>
        </authorList>
    </citation>
    <scope>IDENTIFICATION</scope>
</reference>
<name>A0A453F987_AEGTS</name>
<dbReference type="Gramene" id="AET3Gv20613300.3">
    <property type="protein sequence ID" value="AET3Gv20613300.3"/>
    <property type="gene ID" value="AET3Gv20613300"/>
</dbReference>
<dbReference type="Pfam" id="PF00069">
    <property type="entry name" value="Pkinase"/>
    <property type="match status" value="1"/>
</dbReference>
<dbReference type="InterPro" id="IPR000719">
    <property type="entry name" value="Prot_kinase_dom"/>
</dbReference>
<organism evidence="5 6">
    <name type="scientific">Aegilops tauschii subsp. strangulata</name>
    <name type="common">Goatgrass</name>
    <dbReference type="NCBI Taxonomy" id="200361"/>
    <lineage>
        <taxon>Eukaryota</taxon>
        <taxon>Viridiplantae</taxon>
        <taxon>Streptophyta</taxon>
        <taxon>Embryophyta</taxon>
        <taxon>Tracheophyta</taxon>
        <taxon>Spermatophyta</taxon>
        <taxon>Magnoliopsida</taxon>
        <taxon>Liliopsida</taxon>
        <taxon>Poales</taxon>
        <taxon>Poaceae</taxon>
        <taxon>BOP clade</taxon>
        <taxon>Pooideae</taxon>
        <taxon>Triticodae</taxon>
        <taxon>Triticeae</taxon>
        <taxon>Triticinae</taxon>
        <taxon>Aegilops</taxon>
    </lineage>
</organism>
<comment type="similarity">
    <text evidence="1">Belongs to the protein kinase superfamily. CK1 Ser/Thr protein kinase family. Casein kinase I subfamily.</text>
</comment>